<reference evidence="7" key="1">
    <citation type="submission" date="2018-05" db="EMBL/GenBank/DDBJ databases">
        <authorList>
            <person name="Li X."/>
        </authorList>
    </citation>
    <scope>NUCLEOTIDE SEQUENCE [LARGE SCALE GENOMIC DNA]</scope>
    <source>
        <strain evidence="7">LX32</strain>
    </source>
</reference>
<dbReference type="InterPro" id="IPR051794">
    <property type="entry name" value="PG_Endopeptidase_C40"/>
</dbReference>
<dbReference type="GO" id="GO:0008234">
    <property type="term" value="F:cysteine-type peptidase activity"/>
    <property type="evidence" value="ECO:0007669"/>
    <property type="project" value="UniProtKB-KW"/>
</dbReference>
<dbReference type="RefSeq" id="WP_111527704.1">
    <property type="nucleotide sequence ID" value="NZ_JBHRSG010000002.1"/>
</dbReference>
<dbReference type="SUPFAM" id="SSF50044">
    <property type="entry name" value="SH3-domain"/>
    <property type="match status" value="1"/>
</dbReference>
<dbReference type="OrthoDB" id="9813368at2"/>
<dbReference type="InterPro" id="IPR041382">
    <property type="entry name" value="SH3_16"/>
</dbReference>
<comment type="caution">
    <text evidence="6">The sequence shown here is derived from an EMBL/GenBank/DDBJ whole genome shotgun (WGS) entry which is preliminary data.</text>
</comment>
<keyword evidence="7" id="KW-1185">Reference proteome</keyword>
<dbReference type="InterPro" id="IPR038765">
    <property type="entry name" value="Papain-like_cys_pep_sf"/>
</dbReference>
<dbReference type="Pfam" id="PF18348">
    <property type="entry name" value="SH3_16"/>
    <property type="match status" value="1"/>
</dbReference>
<dbReference type="SUPFAM" id="SSF54001">
    <property type="entry name" value="Cysteine proteinases"/>
    <property type="match status" value="1"/>
</dbReference>
<evidence type="ECO:0000256" key="2">
    <source>
        <dbReference type="ARBA" id="ARBA00022670"/>
    </source>
</evidence>
<evidence type="ECO:0000256" key="1">
    <source>
        <dbReference type="ARBA" id="ARBA00007074"/>
    </source>
</evidence>
<feature type="domain" description="NlpC/P60" evidence="5">
    <location>
        <begin position="157"/>
        <end position="278"/>
    </location>
</feature>
<sequence length="278" mass="29673">MTLDPRLTPLRDGIASRTLEGVVAAEVYLDPKPLACVVPAAGIHRAPDAGSEQMDQLLFGELFDKLEEEANGWVWGQARRDGYVGFVPAAALGPVGPAPTHRISALRTYAFEGPSIKSRALGCYSMNSLVSVEATEGRLARVAGAGWMTLEHLTPIGAFAADPAGIAERFLGAPYLWGGRESIGLDCSGLVQAALFACGRACPRDTDQQAAMGSEIGRQAFGRGDLVFWKGHVAMGLDEDRIVHANGHHMMTFVEPLDEAITRIAAQGYGEPTGFRRP</sequence>
<gene>
    <name evidence="6" type="ORF">DJ017_05165</name>
</gene>
<keyword evidence="4" id="KW-0788">Thiol protease</keyword>
<protein>
    <submittedName>
        <fullName evidence="6">Peptidoglycan endopeptidase</fullName>
    </submittedName>
</protein>
<dbReference type="Pfam" id="PF00877">
    <property type="entry name" value="NLPC_P60"/>
    <property type="match status" value="1"/>
</dbReference>
<dbReference type="PROSITE" id="PS51935">
    <property type="entry name" value="NLPC_P60"/>
    <property type="match status" value="1"/>
</dbReference>
<evidence type="ECO:0000256" key="3">
    <source>
        <dbReference type="ARBA" id="ARBA00022801"/>
    </source>
</evidence>
<evidence type="ECO:0000313" key="7">
    <source>
        <dbReference type="Proteomes" id="UP000249254"/>
    </source>
</evidence>
<comment type="similarity">
    <text evidence="1">Belongs to the peptidase C40 family.</text>
</comment>
<dbReference type="InterPro" id="IPR036028">
    <property type="entry name" value="SH3-like_dom_sf"/>
</dbReference>
<dbReference type="InterPro" id="IPR000064">
    <property type="entry name" value="NLP_P60_dom"/>
</dbReference>
<keyword evidence="2" id="KW-0645">Protease</keyword>
<organism evidence="6 7">
    <name type="scientific">Phenylobacterium soli</name>
    <dbReference type="NCBI Taxonomy" id="2170551"/>
    <lineage>
        <taxon>Bacteria</taxon>
        <taxon>Pseudomonadati</taxon>
        <taxon>Pseudomonadota</taxon>
        <taxon>Alphaproteobacteria</taxon>
        <taxon>Caulobacterales</taxon>
        <taxon>Caulobacteraceae</taxon>
        <taxon>Phenylobacterium</taxon>
    </lineage>
</organism>
<name>A0A328AGG7_9CAUL</name>
<dbReference type="GO" id="GO:0006508">
    <property type="term" value="P:proteolysis"/>
    <property type="evidence" value="ECO:0007669"/>
    <property type="project" value="UniProtKB-KW"/>
</dbReference>
<evidence type="ECO:0000259" key="5">
    <source>
        <dbReference type="PROSITE" id="PS51935"/>
    </source>
</evidence>
<evidence type="ECO:0000256" key="4">
    <source>
        <dbReference type="ARBA" id="ARBA00022807"/>
    </source>
</evidence>
<dbReference type="PANTHER" id="PTHR47359">
    <property type="entry name" value="PEPTIDOGLYCAN DL-ENDOPEPTIDASE CWLO"/>
    <property type="match status" value="1"/>
</dbReference>
<proteinExistence type="inferred from homology"/>
<dbReference type="AlphaFoldDB" id="A0A328AGG7"/>
<dbReference type="EMBL" id="QFYQ01000001">
    <property type="protein sequence ID" value="RAK53953.1"/>
    <property type="molecule type" value="Genomic_DNA"/>
</dbReference>
<dbReference type="Gene3D" id="3.90.1720.10">
    <property type="entry name" value="endopeptidase domain like (from Nostoc punctiforme)"/>
    <property type="match status" value="1"/>
</dbReference>
<evidence type="ECO:0000313" key="6">
    <source>
        <dbReference type="EMBL" id="RAK53953.1"/>
    </source>
</evidence>
<dbReference type="Proteomes" id="UP000249254">
    <property type="component" value="Unassembled WGS sequence"/>
</dbReference>
<keyword evidence="3" id="KW-0378">Hydrolase</keyword>
<dbReference type="PANTHER" id="PTHR47359:SF3">
    <property type="entry name" value="NLP_P60 DOMAIN-CONTAINING PROTEIN-RELATED"/>
    <property type="match status" value="1"/>
</dbReference>
<accession>A0A328AGG7</accession>